<dbReference type="EMBL" id="CP136921">
    <property type="protein sequence ID" value="WOO31200.1"/>
    <property type="molecule type" value="Genomic_DNA"/>
</dbReference>
<organism evidence="1 2">
    <name type="scientific">Diaphorobacter limosus</name>
    <dbReference type="NCBI Taxonomy" id="3036128"/>
    <lineage>
        <taxon>Bacteria</taxon>
        <taxon>Pseudomonadati</taxon>
        <taxon>Pseudomonadota</taxon>
        <taxon>Betaproteobacteria</taxon>
        <taxon>Burkholderiales</taxon>
        <taxon>Comamonadaceae</taxon>
        <taxon>Diaphorobacter</taxon>
    </lineage>
</organism>
<reference evidence="1 2" key="1">
    <citation type="submission" date="2023-03" db="EMBL/GenBank/DDBJ databases">
        <title>Diaphorobacter basophil sp. nov., isolated from a sewage-treatment plant.</title>
        <authorList>
            <person name="Yang K."/>
        </authorList>
    </citation>
    <scope>NUCLEOTIDE SEQUENCE [LARGE SCALE GENOMIC DNA]</scope>
    <source>
        <strain evidence="1 2">Y-1</strain>
    </source>
</reference>
<dbReference type="Proteomes" id="UP001303211">
    <property type="component" value="Chromosome"/>
</dbReference>
<keyword evidence="2" id="KW-1185">Reference proteome</keyword>
<accession>A0ABZ0IYZ0</accession>
<dbReference type="Pfam" id="PF06231">
    <property type="entry name" value="DUF1010"/>
    <property type="match status" value="1"/>
</dbReference>
<protein>
    <submittedName>
        <fullName evidence="1">DUF1010 domain-containing protein</fullName>
    </submittedName>
</protein>
<evidence type="ECO:0000313" key="2">
    <source>
        <dbReference type="Proteomes" id="UP001303211"/>
    </source>
</evidence>
<evidence type="ECO:0000313" key="1">
    <source>
        <dbReference type="EMBL" id="WOO31200.1"/>
    </source>
</evidence>
<proteinExistence type="predicted"/>
<gene>
    <name evidence="1" type="ORF">P4826_12365</name>
</gene>
<dbReference type="RefSeq" id="WP_317700676.1">
    <property type="nucleotide sequence ID" value="NZ_CP136921.1"/>
</dbReference>
<dbReference type="InterPro" id="IPR010416">
    <property type="entry name" value="DUF1010"/>
</dbReference>
<sequence length="82" mass="9426">MNIQTPFTLASVRPLGVWRLLGLRLHGLRQFQAFLAYSPCPVSASSYFFRSPWRVRSLSFLRFGSNPALKPTRILRAAYLVR</sequence>
<name>A0ABZ0IYZ0_9BURK</name>